<dbReference type="PROSITE" id="PS00232">
    <property type="entry name" value="CADHERIN_1"/>
    <property type="match status" value="2"/>
</dbReference>
<dbReference type="PANTHER" id="PTHR24028:SF341">
    <property type="entry name" value="PROTOCADHERIN GAMMA-C5"/>
    <property type="match status" value="1"/>
</dbReference>
<evidence type="ECO:0000256" key="7">
    <source>
        <dbReference type="ARBA" id="ARBA00022889"/>
    </source>
</evidence>
<evidence type="ECO:0000256" key="11">
    <source>
        <dbReference type="PROSITE-ProRule" id="PRU00043"/>
    </source>
</evidence>
<evidence type="ECO:0000256" key="6">
    <source>
        <dbReference type="ARBA" id="ARBA00022837"/>
    </source>
</evidence>
<evidence type="ECO:0000256" key="12">
    <source>
        <dbReference type="SAM" id="SignalP"/>
    </source>
</evidence>
<evidence type="ECO:0000256" key="5">
    <source>
        <dbReference type="ARBA" id="ARBA00022737"/>
    </source>
</evidence>
<dbReference type="InterPro" id="IPR013164">
    <property type="entry name" value="Cadherin_N"/>
</dbReference>
<sequence length="489" mass="54063">MDWQIIPIAWKWQVVFYLLLCSWGWVSGQLRYSIAEESDLGTVVGNVGLDLGINPGDVGKRSLTLGSEGGSRYFTIDQRNGALTVRERIDRESLCGSSSSCLLQLETVAANPVELFNLEIEIFDINDNSPSFSTTNEIVKITEVFAFPGARFPLEIANDLDVGINSVNNYRLNPNAYFSLSVTHRIDGTLIAELVLEKPLDREEKSEHELVLTATDGGEPPRSGSTKITIIVLDINDNAPVFNQSRYKITLQENIPLKTVVMKMNATDLDEGINGEIIYTFDHHTLNSAKQIFDLNSQNGEIFIKGQVDFEETKFYELSVKAADKGTPKLEGRCIVQVEVQDVNDNIPEIIFTSKNNEVPENAQLGTVVGFITVRDRDSGKNGEVKLEISPKLPFEYQPMSNRYTLVTSKHLDREKVSQYTITLMASDLGSPPLSSQATIIINISDVNDNPPAFLQSAYNAFISENNEPGRLLCSVSAGDPDARITGDG</sequence>
<keyword evidence="9" id="KW-0472">Membrane</keyword>
<keyword evidence="5" id="KW-0677">Repeat</keyword>
<evidence type="ECO:0000313" key="15">
    <source>
        <dbReference type="Proteomes" id="UP001181693"/>
    </source>
</evidence>
<dbReference type="InterPro" id="IPR020894">
    <property type="entry name" value="Cadherin_CS"/>
</dbReference>
<feature type="domain" description="Cadherin" evidence="13">
    <location>
        <begin position="243"/>
        <end position="350"/>
    </location>
</feature>
<dbReference type="AlphaFoldDB" id="A0AAV3AST2"/>
<keyword evidence="15" id="KW-1185">Reference proteome</keyword>
<dbReference type="Gene3D" id="2.60.40.60">
    <property type="entry name" value="Cadherins"/>
    <property type="match status" value="5"/>
</dbReference>
<protein>
    <recommendedName>
        <fullName evidence="13">Cadherin domain-containing protein</fullName>
    </recommendedName>
</protein>
<feature type="domain" description="Cadherin" evidence="13">
    <location>
        <begin position="26"/>
        <end position="132"/>
    </location>
</feature>
<dbReference type="FunFam" id="2.60.40.60:FF:000002">
    <property type="entry name" value="Protocadherin alpha 2"/>
    <property type="match status" value="1"/>
</dbReference>
<keyword evidence="8" id="KW-1133">Transmembrane helix</keyword>
<dbReference type="PANTHER" id="PTHR24028">
    <property type="entry name" value="CADHERIN-87A"/>
    <property type="match status" value="1"/>
</dbReference>
<proteinExistence type="predicted"/>
<dbReference type="FunFam" id="2.60.40.60:FF:000018">
    <property type="entry name" value="Protocadherin gamma c3"/>
    <property type="match status" value="1"/>
</dbReference>
<comment type="function">
    <text evidence="1">Potential calcium-dependent cell-adhesion protein. May be involved in the establishment and maintenance of specific neuronal connections in the brain.</text>
</comment>
<dbReference type="GO" id="GO:0007156">
    <property type="term" value="P:homophilic cell adhesion via plasma membrane adhesion molecules"/>
    <property type="evidence" value="ECO:0007669"/>
    <property type="project" value="InterPro"/>
</dbReference>
<dbReference type="EMBL" id="DYDO01000002">
    <property type="protein sequence ID" value="DBA30634.1"/>
    <property type="molecule type" value="Genomic_DNA"/>
</dbReference>
<dbReference type="InterPro" id="IPR015919">
    <property type="entry name" value="Cadherin-like_sf"/>
</dbReference>
<reference evidence="14" key="1">
    <citation type="thesis" date="2020" institute="ProQuest LLC" country="789 East Eisenhower Parkway, Ann Arbor, MI, USA">
        <title>Comparative Genomics and Chromosome Evolution.</title>
        <authorList>
            <person name="Mudd A.B."/>
        </authorList>
    </citation>
    <scope>NUCLEOTIDE SEQUENCE</scope>
    <source>
        <strain evidence="14">1538</strain>
        <tissue evidence="14">Blood</tissue>
    </source>
</reference>
<dbReference type="FunFam" id="2.60.40.60:FF:000129">
    <property type="entry name" value="protocadherin alpha-C2 isoform X1"/>
    <property type="match status" value="1"/>
</dbReference>
<dbReference type="CDD" id="cd11304">
    <property type="entry name" value="Cadherin_repeat"/>
    <property type="match status" value="3"/>
</dbReference>
<dbReference type="InterPro" id="IPR002126">
    <property type="entry name" value="Cadherin-like_dom"/>
</dbReference>
<dbReference type="PRINTS" id="PR00205">
    <property type="entry name" value="CADHERIN"/>
</dbReference>
<feature type="domain" description="Cadherin" evidence="13">
    <location>
        <begin position="157"/>
        <end position="242"/>
    </location>
</feature>
<keyword evidence="4 12" id="KW-0732">Signal</keyword>
<dbReference type="Pfam" id="PF00028">
    <property type="entry name" value="Cadherin"/>
    <property type="match status" value="3"/>
</dbReference>
<evidence type="ECO:0000256" key="8">
    <source>
        <dbReference type="ARBA" id="ARBA00022989"/>
    </source>
</evidence>
<dbReference type="Pfam" id="PF08266">
    <property type="entry name" value="Cadherin_2"/>
    <property type="match status" value="1"/>
</dbReference>
<comment type="subcellular location">
    <subcellularLocation>
        <location evidence="2">Membrane</location>
        <topology evidence="2">Single-pass membrane protein</topology>
    </subcellularLocation>
</comment>
<keyword evidence="3" id="KW-0812">Transmembrane</keyword>
<evidence type="ECO:0000256" key="10">
    <source>
        <dbReference type="ARBA" id="ARBA00023180"/>
    </source>
</evidence>
<feature type="chain" id="PRO_5043640628" description="Cadherin domain-containing protein" evidence="12">
    <location>
        <begin position="29"/>
        <end position="489"/>
    </location>
</feature>
<dbReference type="PROSITE" id="PS50268">
    <property type="entry name" value="CADHERIN_2"/>
    <property type="match status" value="4"/>
</dbReference>
<organism evidence="14 15">
    <name type="scientific">Pyxicephalus adspersus</name>
    <name type="common">African bullfrog</name>
    <dbReference type="NCBI Taxonomy" id="30357"/>
    <lineage>
        <taxon>Eukaryota</taxon>
        <taxon>Metazoa</taxon>
        <taxon>Chordata</taxon>
        <taxon>Craniata</taxon>
        <taxon>Vertebrata</taxon>
        <taxon>Euteleostomi</taxon>
        <taxon>Amphibia</taxon>
        <taxon>Batrachia</taxon>
        <taxon>Anura</taxon>
        <taxon>Neobatrachia</taxon>
        <taxon>Ranoidea</taxon>
        <taxon>Pyxicephalidae</taxon>
        <taxon>Pyxicephalinae</taxon>
        <taxon>Pyxicephalus</taxon>
    </lineage>
</organism>
<evidence type="ECO:0000256" key="3">
    <source>
        <dbReference type="ARBA" id="ARBA00022692"/>
    </source>
</evidence>
<feature type="signal peptide" evidence="12">
    <location>
        <begin position="1"/>
        <end position="28"/>
    </location>
</feature>
<dbReference type="Proteomes" id="UP001181693">
    <property type="component" value="Unassembled WGS sequence"/>
</dbReference>
<dbReference type="GO" id="GO:0005509">
    <property type="term" value="F:calcium ion binding"/>
    <property type="evidence" value="ECO:0007669"/>
    <property type="project" value="UniProtKB-UniRule"/>
</dbReference>
<feature type="domain" description="Cadherin" evidence="13">
    <location>
        <begin position="351"/>
        <end position="454"/>
    </location>
</feature>
<evidence type="ECO:0000256" key="1">
    <source>
        <dbReference type="ARBA" id="ARBA00003436"/>
    </source>
</evidence>
<keyword evidence="6 11" id="KW-0106">Calcium</keyword>
<dbReference type="InterPro" id="IPR050174">
    <property type="entry name" value="Protocadherin/Cadherin-CA"/>
</dbReference>
<evidence type="ECO:0000256" key="2">
    <source>
        <dbReference type="ARBA" id="ARBA00004167"/>
    </source>
</evidence>
<evidence type="ECO:0000256" key="9">
    <source>
        <dbReference type="ARBA" id="ARBA00023136"/>
    </source>
</evidence>
<evidence type="ECO:0000259" key="13">
    <source>
        <dbReference type="PROSITE" id="PS50268"/>
    </source>
</evidence>
<evidence type="ECO:0000256" key="4">
    <source>
        <dbReference type="ARBA" id="ARBA00022729"/>
    </source>
</evidence>
<dbReference type="GO" id="GO:0005886">
    <property type="term" value="C:plasma membrane"/>
    <property type="evidence" value="ECO:0007669"/>
    <property type="project" value="InterPro"/>
</dbReference>
<accession>A0AAV3AST2</accession>
<evidence type="ECO:0000313" key="14">
    <source>
        <dbReference type="EMBL" id="DBA30634.1"/>
    </source>
</evidence>
<name>A0AAV3AST2_PYXAD</name>
<dbReference type="SMART" id="SM00112">
    <property type="entry name" value="CA"/>
    <property type="match status" value="4"/>
</dbReference>
<dbReference type="FunFam" id="2.60.40.60:FF:000006">
    <property type="entry name" value="Protocadherin alpha 2"/>
    <property type="match status" value="1"/>
</dbReference>
<keyword evidence="10" id="KW-0325">Glycoprotein</keyword>
<comment type="caution">
    <text evidence="14">The sequence shown here is derived from an EMBL/GenBank/DDBJ whole genome shotgun (WGS) entry which is preliminary data.</text>
</comment>
<gene>
    <name evidence="14" type="ORF">GDO54_006589</name>
</gene>
<dbReference type="SUPFAM" id="SSF49313">
    <property type="entry name" value="Cadherin-like"/>
    <property type="match status" value="5"/>
</dbReference>
<keyword evidence="7" id="KW-0130">Cell adhesion</keyword>